<sequence>MSNNHLPPAENGLQLNFCKTLSCENFGVSEPSRYILQHTNPKRPLMVCRGCGAFPPLLNNQDVFQEYQRLKAEYHNELPGCNNSHCANFGLSCLSHKHLYHAFGYSGDRQRYRCKNCQSTFVDKWSGDNSNLRFHESLIGLIFKGYSVREICRTLKINPKTFYDNLNHIASRCRRKLAVTDARWAKHAQNYELASHFVPLQPKSNNGVYWIASGDAQSGYVLCQHTNYSSTEKATGSSVHNPYDDTSRFVSQEYQPENNERVYSLSHSLQQQIDRQYQTILARYNVEDPLGDLSTFSYPAKGALIRPPYTAYAHYLHLMDLCDAERPLTIYLPQDPLLRSSAMSIFLPRIQTGRINLMYVEEGASWRMNKLSEKLDTVFMSWWRDRWMISTQKNAKEHHTIHHQKGICHLAGEENNPVNWFKHATLRQVQGYQYRFQALFECFINEPRRKLRPASILPLLDIFRAWHNLCEQDINELTAAQRLGVSKEPLTIKQLLA</sequence>
<evidence type="ECO:0000313" key="1">
    <source>
        <dbReference type="EMBL" id="GAD74726.1"/>
    </source>
</evidence>
<dbReference type="EMBL" id="BATL01000014">
    <property type="protein sequence ID" value="GAD74726.1"/>
    <property type="molecule type" value="Genomic_DNA"/>
</dbReference>
<dbReference type="AlphaFoldDB" id="U3A3Z6"/>
<reference evidence="1 2" key="1">
    <citation type="submission" date="2013-09" db="EMBL/GenBank/DDBJ databases">
        <title>Whole genome shotgun sequence of Vibrio azureus NBRC 104587.</title>
        <authorList>
            <person name="Isaki S."/>
            <person name="Hosoyama A."/>
            <person name="Numata M."/>
            <person name="Hashimoto M."/>
            <person name="Hosoyama Y."/>
            <person name="Tsuchikane K."/>
            <person name="Noguchi M."/>
            <person name="Hirakata S."/>
            <person name="Ichikawa N."/>
            <person name="Ohji S."/>
            <person name="Yamazoe A."/>
            <person name="Fujita N."/>
        </authorList>
    </citation>
    <scope>NUCLEOTIDE SEQUENCE [LARGE SCALE GENOMIC DNA]</scope>
    <source>
        <strain evidence="1 2">NBRC 104587</strain>
    </source>
</reference>
<name>U3A3Z6_9VIBR</name>
<protein>
    <submittedName>
        <fullName evidence="1">Uncharacterized protein</fullName>
    </submittedName>
</protein>
<gene>
    <name evidence="1" type="ORF">VAZ01S_014_00140</name>
</gene>
<dbReference type="Proteomes" id="UP000016567">
    <property type="component" value="Unassembled WGS sequence"/>
</dbReference>
<dbReference type="STRING" id="1219077.VAZ01S_014_00140"/>
<dbReference type="eggNOG" id="COG3677">
    <property type="taxonomic scope" value="Bacteria"/>
</dbReference>
<keyword evidence="2" id="KW-1185">Reference proteome</keyword>
<dbReference type="OrthoDB" id="9128325at2"/>
<comment type="caution">
    <text evidence="1">The sequence shown here is derived from an EMBL/GenBank/DDBJ whole genome shotgun (WGS) entry which is preliminary data.</text>
</comment>
<accession>U3A3Z6</accession>
<organism evidence="1 2">
    <name type="scientific">Vibrio azureus NBRC 104587</name>
    <dbReference type="NCBI Taxonomy" id="1219077"/>
    <lineage>
        <taxon>Bacteria</taxon>
        <taxon>Pseudomonadati</taxon>
        <taxon>Pseudomonadota</taxon>
        <taxon>Gammaproteobacteria</taxon>
        <taxon>Vibrionales</taxon>
        <taxon>Vibrionaceae</taxon>
        <taxon>Vibrio</taxon>
    </lineage>
</organism>
<dbReference type="RefSeq" id="WP_021708506.1">
    <property type="nucleotide sequence ID" value="NZ_BAOB01000069.1"/>
</dbReference>
<evidence type="ECO:0000313" key="2">
    <source>
        <dbReference type="Proteomes" id="UP000016567"/>
    </source>
</evidence>
<proteinExistence type="predicted"/>